<dbReference type="Pfam" id="PF00625">
    <property type="entry name" value="Guanylate_kin"/>
    <property type="match status" value="1"/>
</dbReference>
<feature type="compositionally biased region" description="Basic and acidic residues" evidence="5">
    <location>
        <begin position="75"/>
        <end position="89"/>
    </location>
</feature>
<dbReference type="Gene3D" id="3.40.50.300">
    <property type="entry name" value="P-loop containing nucleotide triphosphate hydrolases"/>
    <property type="match status" value="1"/>
</dbReference>
<dbReference type="Gene3D" id="3.80.10.10">
    <property type="entry name" value="Ribonuclease Inhibitor"/>
    <property type="match status" value="2"/>
</dbReference>
<feature type="domain" description="Guanylate kinase-like" evidence="6">
    <location>
        <begin position="460"/>
        <end position="654"/>
    </location>
</feature>
<dbReference type="PANTHER" id="PTHR45973:SF35">
    <property type="entry name" value="LEUCINE-RICH REPEAT-CONTAINING PROTEIN 43"/>
    <property type="match status" value="1"/>
</dbReference>
<evidence type="ECO:0000256" key="5">
    <source>
        <dbReference type="SAM" id="MobiDB-lite"/>
    </source>
</evidence>
<feature type="compositionally biased region" description="Acidic residues" evidence="5">
    <location>
        <begin position="638"/>
        <end position="647"/>
    </location>
</feature>
<organism evidence="7 8">
    <name type="scientific">Polyplax serrata</name>
    <name type="common">Common mouse louse</name>
    <dbReference type="NCBI Taxonomy" id="468196"/>
    <lineage>
        <taxon>Eukaryota</taxon>
        <taxon>Metazoa</taxon>
        <taxon>Ecdysozoa</taxon>
        <taxon>Arthropoda</taxon>
        <taxon>Hexapoda</taxon>
        <taxon>Insecta</taxon>
        <taxon>Pterygota</taxon>
        <taxon>Neoptera</taxon>
        <taxon>Paraneoptera</taxon>
        <taxon>Psocodea</taxon>
        <taxon>Troctomorpha</taxon>
        <taxon>Phthiraptera</taxon>
        <taxon>Anoplura</taxon>
        <taxon>Polyplacidae</taxon>
        <taxon>Polyplax</taxon>
    </lineage>
</organism>
<comment type="caution">
    <text evidence="7">The sequence shown here is derived from an EMBL/GenBank/DDBJ whole genome shotgun (WGS) entry which is preliminary data.</text>
</comment>
<feature type="compositionally biased region" description="Acidic residues" evidence="5">
    <location>
        <begin position="60"/>
        <end position="69"/>
    </location>
</feature>
<evidence type="ECO:0000256" key="3">
    <source>
        <dbReference type="ARBA" id="ARBA00022737"/>
    </source>
</evidence>
<feature type="region of interest" description="Disordered" evidence="5">
    <location>
        <begin position="1"/>
        <end position="96"/>
    </location>
</feature>
<dbReference type="SUPFAM" id="SSF52058">
    <property type="entry name" value="L domain-like"/>
    <property type="match status" value="1"/>
</dbReference>
<dbReference type="GO" id="GO:0005929">
    <property type="term" value="C:cilium"/>
    <property type="evidence" value="ECO:0007669"/>
    <property type="project" value="UniProtKB-SubCell"/>
</dbReference>
<evidence type="ECO:0000256" key="4">
    <source>
        <dbReference type="ARBA" id="ARBA00024433"/>
    </source>
</evidence>
<feature type="region of interest" description="Disordered" evidence="5">
    <location>
        <begin position="637"/>
        <end position="656"/>
    </location>
</feature>
<proteinExistence type="predicted"/>
<gene>
    <name evidence="7" type="ORF">RUM43_003707</name>
</gene>
<dbReference type="Pfam" id="PF12799">
    <property type="entry name" value="LRR_4"/>
    <property type="match status" value="1"/>
</dbReference>
<dbReference type="Pfam" id="PF13516">
    <property type="entry name" value="LRR_6"/>
    <property type="match status" value="1"/>
</dbReference>
<dbReference type="InterPro" id="IPR032675">
    <property type="entry name" value="LRR_dom_sf"/>
</dbReference>
<feature type="compositionally biased region" description="Acidic residues" evidence="5">
    <location>
        <begin position="32"/>
        <end position="50"/>
    </location>
</feature>
<dbReference type="InterPro" id="IPR050576">
    <property type="entry name" value="Cilia_flagella_integrity"/>
</dbReference>
<reference evidence="7 8" key="1">
    <citation type="submission" date="2023-10" db="EMBL/GenBank/DDBJ databases">
        <title>Genomes of two closely related lineages of the louse Polyplax serrata with different host specificities.</title>
        <authorList>
            <person name="Martinu J."/>
            <person name="Tarabai H."/>
            <person name="Stefka J."/>
            <person name="Hypsa V."/>
        </authorList>
    </citation>
    <scope>NUCLEOTIDE SEQUENCE [LARGE SCALE GENOMIC DNA]</scope>
    <source>
        <strain evidence="7">HR10_N</strain>
    </source>
</reference>
<evidence type="ECO:0000256" key="1">
    <source>
        <dbReference type="ARBA" id="ARBA00003843"/>
    </source>
</evidence>
<dbReference type="InterPro" id="IPR025875">
    <property type="entry name" value="Leu-rich_rpt_4"/>
</dbReference>
<keyword evidence="2" id="KW-0433">Leucine-rich repeat</keyword>
<dbReference type="InterPro" id="IPR008145">
    <property type="entry name" value="GK/Ca_channel_bsu"/>
</dbReference>
<dbReference type="InterPro" id="IPR027417">
    <property type="entry name" value="P-loop_NTPase"/>
</dbReference>
<protein>
    <recommendedName>
        <fullName evidence="4">Dynein axonemal assembly factor 1 homolog</fullName>
    </recommendedName>
</protein>
<evidence type="ECO:0000313" key="7">
    <source>
        <dbReference type="EMBL" id="KAK6629886.1"/>
    </source>
</evidence>
<accession>A0AAN8S9F9</accession>
<comment type="function">
    <text evidence="1">Cilium-specific protein required for cilia structures.</text>
</comment>
<evidence type="ECO:0000259" key="6">
    <source>
        <dbReference type="PROSITE" id="PS50052"/>
    </source>
</evidence>
<dbReference type="InterPro" id="IPR001611">
    <property type="entry name" value="Leu-rich_rpt"/>
</dbReference>
<sequence>MSTLTHDLDYFDVSVFDPPIESTRENSTKYDEESEENSDAEEENRDDNCDDNGTSFDLEQKEEEQEGDDQGLSGDEAKLSQEVTYEKESSVPSTTLWSEKELAKSDAADTWALPAGTIPWDENERPMTRLLNYADLRLTDQEENGLLTDRIVAACSSYLTESPENRCHVAAKVSLNNKNLSDIRILGYHRFLQYVDLSWNNLKDLTPLGCIPYLMYLDVSHNLLEDVLRFRPPLTLTYVNYSYNEVWQIDDLSEFWTVCYLDLSHNKISKIQGLHELRYLRHLDLSHNKIERFENLNNLRLTDLNLEYNLISKFEVESGLGMKTMPYLTNLYLNNNLISNLEFLQDVYHLKKLDLQGNNISDLVQLTHMKHLKNLRYLDLSGNSVSTQKPYRSLLLRFLAELKFLDQSEVNISERVAACTKTRFDAQLEAARNNARMILLDQLNDTTLGLSVLPVDQGPYPFVILVGPSASSKKYITSRLAEAHPEKIYLGKLHTTRKILEGEKELLIETTHEDFNEMIKAGRFLCVSENLGHLYGFSKDELSEAIREHKLCLTSMDMVSALTVHSNCLQPFLILAILKSKEEHIKRLKMTYGPVISFIGAAYMSQRQLLDTHESNVKRVQVVLNYILSEVDKRMCDGEDETNEENDAERKSVEKVADSEKSSVAAYFERAKQDYPCSPGLCGYQTCMGAVPEYGTSSVTSEGSQRIGSFEEVKKDTSTTSYSTHKNSLLKVEGSFDDEHTYGEDDVFADWSMPFIEWSQVNLSGLQLEEAAELLCEKYIESVMSTRDIYESLHLDNPGLFSLIVSTDVTENAVKSITKFLKEIWEKTPTRKPVFSMEDDLAYQAQIPRKLEQLKEILRDDFLSSGDGMTKGPSSTNSPAAICQEMRFKGYGDSFDDAM</sequence>
<evidence type="ECO:0000256" key="2">
    <source>
        <dbReference type="ARBA" id="ARBA00022614"/>
    </source>
</evidence>
<dbReference type="PROSITE" id="PS51450">
    <property type="entry name" value="LRR"/>
    <property type="match status" value="6"/>
</dbReference>
<dbReference type="EMBL" id="JAWJWE010000036">
    <property type="protein sequence ID" value="KAK6629886.1"/>
    <property type="molecule type" value="Genomic_DNA"/>
</dbReference>
<evidence type="ECO:0000313" key="8">
    <source>
        <dbReference type="Proteomes" id="UP001372834"/>
    </source>
</evidence>
<dbReference type="PANTHER" id="PTHR45973">
    <property type="entry name" value="PROTEIN PHOSPHATASE 1 REGULATORY SUBUNIT SDS22-RELATED"/>
    <property type="match status" value="1"/>
</dbReference>
<dbReference type="PROSITE" id="PS50052">
    <property type="entry name" value="GUANYLATE_KINASE_2"/>
    <property type="match status" value="1"/>
</dbReference>
<feature type="compositionally biased region" description="Basic and acidic residues" evidence="5">
    <location>
        <begin position="22"/>
        <end position="31"/>
    </location>
</feature>
<dbReference type="Pfam" id="PF14580">
    <property type="entry name" value="LRR_9"/>
    <property type="match status" value="1"/>
</dbReference>
<dbReference type="Proteomes" id="UP001372834">
    <property type="component" value="Unassembled WGS sequence"/>
</dbReference>
<dbReference type="SMART" id="SM00365">
    <property type="entry name" value="LRR_SD22"/>
    <property type="match status" value="5"/>
</dbReference>
<name>A0AAN8S9F9_POLSC</name>
<dbReference type="AlphaFoldDB" id="A0AAN8S9F9"/>
<keyword evidence="3" id="KW-0677">Repeat</keyword>
<dbReference type="SUPFAM" id="SSF52540">
    <property type="entry name" value="P-loop containing nucleoside triphosphate hydrolases"/>
    <property type="match status" value="1"/>
</dbReference>
<dbReference type="InterPro" id="IPR008144">
    <property type="entry name" value="Guanylate_kin-like_dom"/>
</dbReference>